<dbReference type="GO" id="GO:0005634">
    <property type="term" value="C:nucleus"/>
    <property type="evidence" value="ECO:0007669"/>
    <property type="project" value="TreeGrafter"/>
</dbReference>
<proteinExistence type="predicted"/>
<evidence type="ECO:0008006" key="6">
    <source>
        <dbReference type="Google" id="ProtNLM"/>
    </source>
</evidence>
<evidence type="ECO:0000256" key="2">
    <source>
        <dbReference type="ARBA" id="ARBA00022840"/>
    </source>
</evidence>
<feature type="compositionally biased region" description="Basic and acidic residues" evidence="3">
    <location>
        <begin position="1"/>
        <end position="10"/>
    </location>
</feature>
<dbReference type="EMBL" id="JBAMMX010000025">
    <property type="protein sequence ID" value="KAK6914996.1"/>
    <property type="molecule type" value="Genomic_DNA"/>
</dbReference>
<evidence type="ECO:0000256" key="3">
    <source>
        <dbReference type="SAM" id="MobiDB-lite"/>
    </source>
</evidence>
<dbReference type="GO" id="GO:0005524">
    <property type="term" value="F:ATP binding"/>
    <property type="evidence" value="ECO:0007669"/>
    <property type="project" value="UniProtKB-KW"/>
</dbReference>
<feature type="region of interest" description="Disordered" evidence="3">
    <location>
        <begin position="1"/>
        <end position="44"/>
    </location>
</feature>
<keyword evidence="1" id="KW-0547">Nucleotide-binding</keyword>
<evidence type="ECO:0000313" key="5">
    <source>
        <dbReference type="Proteomes" id="UP001370490"/>
    </source>
</evidence>
<keyword evidence="2" id="KW-0067">ATP-binding</keyword>
<dbReference type="Proteomes" id="UP001370490">
    <property type="component" value="Unassembled WGS sequence"/>
</dbReference>
<feature type="compositionally biased region" description="Basic and acidic residues" evidence="3">
    <location>
        <begin position="22"/>
        <end position="42"/>
    </location>
</feature>
<evidence type="ECO:0000313" key="4">
    <source>
        <dbReference type="EMBL" id="KAK6914996.1"/>
    </source>
</evidence>
<dbReference type="PANTHER" id="PTHR48103">
    <property type="entry name" value="MIDASIN-RELATED"/>
    <property type="match status" value="1"/>
</dbReference>
<dbReference type="AlphaFoldDB" id="A0AAN8UPF1"/>
<name>A0AAN8UPF1_9MAGN</name>
<evidence type="ECO:0000256" key="1">
    <source>
        <dbReference type="ARBA" id="ARBA00022741"/>
    </source>
</evidence>
<dbReference type="GO" id="GO:0000027">
    <property type="term" value="P:ribosomal large subunit assembly"/>
    <property type="evidence" value="ECO:0007669"/>
    <property type="project" value="TreeGrafter"/>
</dbReference>
<organism evidence="4 5">
    <name type="scientific">Dillenia turbinata</name>
    <dbReference type="NCBI Taxonomy" id="194707"/>
    <lineage>
        <taxon>Eukaryota</taxon>
        <taxon>Viridiplantae</taxon>
        <taxon>Streptophyta</taxon>
        <taxon>Embryophyta</taxon>
        <taxon>Tracheophyta</taxon>
        <taxon>Spermatophyta</taxon>
        <taxon>Magnoliopsida</taxon>
        <taxon>eudicotyledons</taxon>
        <taxon>Gunneridae</taxon>
        <taxon>Pentapetalae</taxon>
        <taxon>Dilleniales</taxon>
        <taxon>Dilleniaceae</taxon>
        <taxon>Dillenia</taxon>
    </lineage>
</organism>
<accession>A0AAN8UPF1</accession>
<comment type="caution">
    <text evidence="4">The sequence shown here is derived from an EMBL/GenBank/DDBJ whole genome shotgun (WGS) entry which is preliminary data.</text>
</comment>
<keyword evidence="5" id="KW-1185">Reference proteome</keyword>
<protein>
    <recommendedName>
        <fullName evidence="6">VWFA domain-containing protein</fullName>
    </recommendedName>
</protein>
<reference evidence="4 5" key="1">
    <citation type="submission" date="2023-12" db="EMBL/GenBank/DDBJ databases">
        <title>A high-quality genome assembly for Dillenia turbinata (Dilleniales).</title>
        <authorList>
            <person name="Chanderbali A."/>
        </authorList>
    </citation>
    <scope>NUCLEOTIDE SEQUENCE [LARGE SCALE GENOMIC DNA]</scope>
    <source>
        <strain evidence="4">LSX21</strain>
        <tissue evidence="4">Leaf</tissue>
    </source>
</reference>
<dbReference type="GO" id="GO:0000055">
    <property type="term" value="P:ribosomal large subunit export from nucleus"/>
    <property type="evidence" value="ECO:0007669"/>
    <property type="project" value="TreeGrafter"/>
</dbReference>
<dbReference type="GO" id="GO:0030687">
    <property type="term" value="C:preribosome, large subunit precursor"/>
    <property type="evidence" value="ECO:0007669"/>
    <property type="project" value="TreeGrafter"/>
</dbReference>
<dbReference type="PANTHER" id="PTHR48103:SF2">
    <property type="entry name" value="MIDASIN"/>
    <property type="match status" value="1"/>
</dbReference>
<gene>
    <name evidence="4" type="ORF">RJ641_020113</name>
</gene>
<sequence>MEIEKQDPEQHPIVSSTSSLRNKIEEQKEISNLEEPHKKENPEVNGYIGIDRATTSESVVSVKSNMKEEIHQLSKLSMSDDEPGTARHLEMSGDMKDNATRLWRRFELQTTRLSQELAEQLRLAMEPTLASMLQGDYKTGKRINMKKVIPYIASHYRKDKIWLRRTRPNKRDYQVIVAVDDSRSMSESCCGDVAIEALVTVCLAMSQLEVGNLAVASFGKKGNVQLLHDFNQPFTGEAGIKYLNNLLDVAVANARLPSGQNPLQQLALIIADGRFHEKRKGNTISLRLLYPVKNKIPRNHLSATDIPGLYACNLWLKT</sequence>